<reference evidence="1" key="1">
    <citation type="journal article" date="2015" name="Nature">
        <title>Complex archaea that bridge the gap between prokaryotes and eukaryotes.</title>
        <authorList>
            <person name="Spang A."/>
            <person name="Saw J.H."/>
            <person name="Jorgensen S.L."/>
            <person name="Zaremba-Niedzwiedzka K."/>
            <person name="Martijn J."/>
            <person name="Lind A.E."/>
            <person name="van Eijk R."/>
            <person name="Schleper C."/>
            <person name="Guy L."/>
            <person name="Ettema T.J."/>
        </authorList>
    </citation>
    <scope>NUCLEOTIDE SEQUENCE</scope>
</reference>
<accession>A0A0F9MM81</accession>
<dbReference type="EMBL" id="LAZR01004466">
    <property type="protein sequence ID" value="KKN08360.1"/>
    <property type="molecule type" value="Genomic_DNA"/>
</dbReference>
<sequence length="50" mass="6132">MSITKIRDDRMNIEIAYKKAWKEKEYNKIEEIIEKQKAVEERILNYIAMN</sequence>
<comment type="caution">
    <text evidence="1">The sequence shown here is derived from an EMBL/GenBank/DDBJ whole genome shotgun (WGS) entry which is preliminary data.</text>
</comment>
<dbReference type="AlphaFoldDB" id="A0A0F9MM81"/>
<name>A0A0F9MM81_9ZZZZ</name>
<protein>
    <submittedName>
        <fullName evidence="1">Uncharacterized protein</fullName>
    </submittedName>
</protein>
<proteinExistence type="predicted"/>
<evidence type="ECO:0000313" key="1">
    <source>
        <dbReference type="EMBL" id="KKN08360.1"/>
    </source>
</evidence>
<organism evidence="1">
    <name type="scientific">marine sediment metagenome</name>
    <dbReference type="NCBI Taxonomy" id="412755"/>
    <lineage>
        <taxon>unclassified sequences</taxon>
        <taxon>metagenomes</taxon>
        <taxon>ecological metagenomes</taxon>
    </lineage>
</organism>
<gene>
    <name evidence="1" type="ORF">LCGC14_1057470</name>
</gene>